<comment type="caution">
    <text evidence="2">The sequence shown here is derived from an EMBL/GenBank/DDBJ whole genome shotgun (WGS) entry which is preliminary data.</text>
</comment>
<feature type="region of interest" description="Disordered" evidence="1">
    <location>
        <begin position="1"/>
        <end position="68"/>
    </location>
</feature>
<protein>
    <submittedName>
        <fullName evidence="2">Uncharacterized protein</fullName>
    </submittedName>
</protein>
<feature type="compositionally biased region" description="Basic and acidic residues" evidence="1">
    <location>
        <begin position="25"/>
        <end position="39"/>
    </location>
</feature>
<proteinExistence type="predicted"/>
<dbReference type="Proteomes" id="UP000095192">
    <property type="component" value="Unassembled WGS sequence"/>
</dbReference>
<dbReference type="InParanoid" id="A0A1D3CVX3"/>
<evidence type="ECO:0000256" key="1">
    <source>
        <dbReference type="SAM" id="MobiDB-lite"/>
    </source>
</evidence>
<evidence type="ECO:0000313" key="2">
    <source>
        <dbReference type="EMBL" id="OEH75358.1"/>
    </source>
</evidence>
<dbReference type="EMBL" id="JROU02001748">
    <property type="protein sequence ID" value="OEH75358.1"/>
    <property type="molecule type" value="Genomic_DNA"/>
</dbReference>
<dbReference type="VEuPathDB" id="ToxoDB:cyc_04939"/>
<dbReference type="AlphaFoldDB" id="A0A1D3CVX3"/>
<keyword evidence="3" id="KW-1185">Reference proteome</keyword>
<name>A0A1D3CVX3_9EIME</name>
<feature type="compositionally biased region" description="Basic and acidic residues" evidence="1">
    <location>
        <begin position="1"/>
        <end position="16"/>
    </location>
</feature>
<sequence length="68" mass="7867">MEACKRRERAETEGKHPVFTRKRKKGDESSRSKPHKKEEEAEGQALRHTKLQRGGPAALLPLRFKKVM</sequence>
<reference evidence="2 3" key="1">
    <citation type="journal article" date="2016" name="BMC Genomics">
        <title>Comparative genomics reveals Cyclospora cayetanensis possesses coccidia-like metabolism and invasion components but unique surface antigens.</title>
        <authorList>
            <person name="Liu S."/>
            <person name="Wang L."/>
            <person name="Zheng H."/>
            <person name="Xu Z."/>
            <person name="Roellig D.M."/>
            <person name="Li N."/>
            <person name="Frace M.A."/>
            <person name="Tang K."/>
            <person name="Arrowood M.J."/>
            <person name="Moss D.M."/>
            <person name="Zhang L."/>
            <person name="Feng Y."/>
            <person name="Xiao L."/>
        </authorList>
    </citation>
    <scope>NUCLEOTIDE SEQUENCE [LARGE SCALE GENOMIC DNA]</scope>
    <source>
        <strain evidence="2 3">CHN_HEN01</strain>
    </source>
</reference>
<gene>
    <name evidence="2" type="ORF">cyc_04939</name>
</gene>
<accession>A0A1D3CVX3</accession>
<organism evidence="2 3">
    <name type="scientific">Cyclospora cayetanensis</name>
    <dbReference type="NCBI Taxonomy" id="88456"/>
    <lineage>
        <taxon>Eukaryota</taxon>
        <taxon>Sar</taxon>
        <taxon>Alveolata</taxon>
        <taxon>Apicomplexa</taxon>
        <taxon>Conoidasida</taxon>
        <taxon>Coccidia</taxon>
        <taxon>Eucoccidiorida</taxon>
        <taxon>Eimeriorina</taxon>
        <taxon>Eimeriidae</taxon>
        <taxon>Cyclospora</taxon>
    </lineage>
</organism>
<evidence type="ECO:0000313" key="3">
    <source>
        <dbReference type="Proteomes" id="UP000095192"/>
    </source>
</evidence>